<dbReference type="Proteomes" id="UP000077069">
    <property type="component" value="Unassembled WGS sequence"/>
</dbReference>
<name>A0A177BY40_9PLEO</name>
<feature type="region of interest" description="Disordered" evidence="1">
    <location>
        <begin position="1"/>
        <end position="21"/>
    </location>
</feature>
<dbReference type="InterPro" id="IPR008313">
    <property type="entry name" value="GH125"/>
</dbReference>
<dbReference type="GO" id="GO:0005975">
    <property type="term" value="P:carbohydrate metabolic process"/>
    <property type="evidence" value="ECO:0007669"/>
    <property type="project" value="InterPro"/>
</dbReference>
<dbReference type="Pfam" id="PF06824">
    <property type="entry name" value="Glyco_hydro_125"/>
    <property type="match status" value="1"/>
</dbReference>
<dbReference type="EMBL" id="KV441562">
    <property type="protein sequence ID" value="OAF99316.1"/>
    <property type="molecule type" value="Genomic_DNA"/>
</dbReference>
<dbReference type="PANTHER" id="PTHR31047">
    <property type="entry name" value="MEIOTICALLY UP-REGULATED GENE 157 PROTEIN"/>
    <property type="match status" value="1"/>
</dbReference>
<dbReference type="SUPFAM" id="SSF48208">
    <property type="entry name" value="Six-hairpin glycosidases"/>
    <property type="match status" value="1"/>
</dbReference>
<dbReference type="GO" id="GO:0003824">
    <property type="term" value="F:catalytic activity"/>
    <property type="evidence" value="ECO:0007669"/>
    <property type="project" value="UniProtKB-ARBA"/>
</dbReference>
<keyword evidence="3" id="KW-1185">Reference proteome</keyword>
<dbReference type="InterPro" id="IPR008928">
    <property type="entry name" value="6-hairpin_glycosidase_sf"/>
</dbReference>
<dbReference type="AlphaFoldDB" id="A0A177BY40"/>
<dbReference type="GeneID" id="28765134"/>
<dbReference type="InterPro" id="IPR012341">
    <property type="entry name" value="6hp_glycosidase-like_sf"/>
</dbReference>
<protein>
    <recommendedName>
        <fullName evidence="4">Glycoside hydrolase family 78 protein</fullName>
    </recommendedName>
</protein>
<evidence type="ECO:0000313" key="3">
    <source>
        <dbReference type="Proteomes" id="UP000077069"/>
    </source>
</evidence>
<evidence type="ECO:0000256" key="1">
    <source>
        <dbReference type="SAM" id="MobiDB-lite"/>
    </source>
</evidence>
<feature type="compositionally biased region" description="Basic and acidic residues" evidence="1">
    <location>
        <begin position="9"/>
        <end position="21"/>
    </location>
</feature>
<sequence length="663" mass="73534">MGDTMPESDSQKGSDAFRDFSKPATFDLRRQKPDKTVDIGLDGVSLSLDACGRSMLQWIQGDRPGLGLSFRSNPSHVSINIPNANVATFQFTLEDDVQVSLQVDILEGGDIFQRTTITNHRTSAYTLACDVNLCVSLNRASYGQLTEGGPIALPKSRNTFSLTRQDFVKITNAELGAQLTGEMGRVIELDGDLVSVEWPSSDQEAIDAPLDLNIPFQFRLKPSGRVSIENRFRLRAIVDANQIPSYSFDETWGKTLDPESDCLRQSYDQTACQKYSWLHPSTVTTYILRRNVEYILANCTIPVGSTTTDNYWQLRLLYSTHNHAPLLLHSSSIPSYTSHILKIAKGHLTWVFRTAQRPNTYWHRSYLVTGTPKDAAVFQLDQQCYPLLELCDFADTFASEAAFAREILEFGVVEEIIELLREKRDMETGLWPTDETPADDAVTHPFHFSSHVLLWRTLTRLAHLYTLLYSASHPCISPLTVLADALRTATLAHFTIPYPHAGEGESMFAYLTDGKGNHTLYHDANDLPTLFALPWSFLSTPSQHAAYHATLSFAFSPANSAGYVVDQPYPGLGSVHSPGAWVLGYFQEAAYAAMVGNDVGLKRAWAKVKAAMQWDGTFGEAVDARTGRVTSKAWFSWPGAMVGALVVQLRAEAREGVLLGEGL</sequence>
<reference evidence="2 3" key="1">
    <citation type="submission" date="2016-05" db="EMBL/GenBank/DDBJ databases">
        <title>Comparative analysis of secretome profiles of manganese(II)-oxidizing ascomycete fungi.</title>
        <authorList>
            <consortium name="DOE Joint Genome Institute"/>
            <person name="Zeiner C.A."/>
            <person name="Purvine S.O."/>
            <person name="Zink E.M."/>
            <person name="Wu S."/>
            <person name="Pasa-Tolic L."/>
            <person name="Chaput D.L."/>
            <person name="Haridas S."/>
            <person name="Grigoriev I.V."/>
            <person name="Santelli C.M."/>
            <person name="Hansel C.M."/>
        </authorList>
    </citation>
    <scope>NUCLEOTIDE SEQUENCE [LARGE SCALE GENOMIC DNA]</scope>
    <source>
        <strain evidence="2 3">AP3s5-JAC2a</strain>
    </source>
</reference>
<dbReference type="RefSeq" id="XP_018029682.1">
    <property type="nucleotide sequence ID" value="XM_018181648.1"/>
</dbReference>
<gene>
    <name evidence="2" type="ORF">CC84DRAFT_1200017</name>
</gene>
<dbReference type="Gene3D" id="1.50.10.10">
    <property type="match status" value="1"/>
</dbReference>
<accession>A0A177BY40</accession>
<organism evidence="2 3">
    <name type="scientific">Paraphaeosphaeria sporulosa</name>
    <dbReference type="NCBI Taxonomy" id="1460663"/>
    <lineage>
        <taxon>Eukaryota</taxon>
        <taxon>Fungi</taxon>
        <taxon>Dikarya</taxon>
        <taxon>Ascomycota</taxon>
        <taxon>Pezizomycotina</taxon>
        <taxon>Dothideomycetes</taxon>
        <taxon>Pleosporomycetidae</taxon>
        <taxon>Pleosporales</taxon>
        <taxon>Massarineae</taxon>
        <taxon>Didymosphaeriaceae</taxon>
        <taxon>Paraphaeosphaeria</taxon>
    </lineage>
</organism>
<evidence type="ECO:0008006" key="4">
    <source>
        <dbReference type="Google" id="ProtNLM"/>
    </source>
</evidence>
<dbReference type="InParanoid" id="A0A177BY40"/>
<evidence type="ECO:0000313" key="2">
    <source>
        <dbReference type="EMBL" id="OAF99316.1"/>
    </source>
</evidence>
<dbReference type="PANTHER" id="PTHR31047:SF0">
    <property type="entry name" value="MEIOTICALLY UP-REGULATED GENE 157 PROTEIN"/>
    <property type="match status" value="1"/>
</dbReference>
<dbReference type="SMART" id="SM01149">
    <property type="entry name" value="DUF1237"/>
    <property type="match status" value="1"/>
</dbReference>
<proteinExistence type="predicted"/>
<dbReference type="OrthoDB" id="2580243at2759"/>